<accession>A0A6J8EJM1</accession>
<evidence type="ECO:0000256" key="1">
    <source>
        <dbReference type="SAM" id="Phobius"/>
    </source>
</evidence>
<keyword evidence="1" id="KW-0472">Membrane</keyword>
<evidence type="ECO:0000313" key="3">
    <source>
        <dbReference type="Proteomes" id="UP000507470"/>
    </source>
</evidence>
<keyword evidence="1" id="KW-1133">Transmembrane helix</keyword>
<dbReference type="OrthoDB" id="6046730at2759"/>
<protein>
    <submittedName>
        <fullName evidence="2">Uncharacterized protein</fullName>
    </submittedName>
</protein>
<reference evidence="2 3" key="1">
    <citation type="submission" date="2020-06" db="EMBL/GenBank/DDBJ databases">
        <authorList>
            <person name="Li R."/>
            <person name="Bekaert M."/>
        </authorList>
    </citation>
    <scope>NUCLEOTIDE SEQUENCE [LARGE SCALE GENOMIC DNA]</scope>
    <source>
        <strain evidence="3">wild</strain>
    </source>
</reference>
<gene>
    <name evidence="2" type="ORF">MCOR_52932</name>
</gene>
<keyword evidence="1" id="KW-0812">Transmembrane</keyword>
<name>A0A6J8EJM1_MYTCO</name>
<dbReference type="Proteomes" id="UP000507470">
    <property type="component" value="Unassembled WGS sequence"/>
</dbReference>
<organism evidence="2 3">
    <name type="scientific">Mytilus coruscus</name>
    <name type="common">Sea mussel</name>
    <dbReference type="NCBI Taxonomy" id="42192"/>
    <lineage>
        <taxon>Eukaryota</taxon>
        <taxon>Metazoa</taxon>
        <taxon>Spiralia</taxon>
        <taxon>Lophotrochozoa</taxon>
        <taxon>Mollusca</taxon>
        <taxon>Bivalvia</taxon>
        <taxon>Autobranchia</taxon>
        <taxon>Pteriomorphia</taxon>
        <taxon>Mytilida</taxon>
        <taxon>Mytiloidea</taxon>
        <taxon>Mytilidae</taxon>
        <taxon>Mytilinae</taxon>
        <taxon>Mytilus</taxon>
    </lineage>
</organism>
<sequence>MWSDIDSKNVKYSWYIALVDVFLLYLLQSISEGTRSTSAARSTRHRFGFPSLCIKEVSSQDAFETSVVYDYVIFTSFVPSAKRFVVHNNTKRNWPSLGRNVKTVLFTNSPQLEEEFTEACWDVLPVENVSQSGTPILKFMYMAVTKRYNASFIGFANSDILFTNELTENLQFLKNNSRFNYTHIMATGRRTDVANVSTEDAGSFKSLIHVSKKRGILFRSDAEDYFFTDPSYPWDCLPDLVIGRLAYDNFVLMHARMLNFSTIDFSKTVSAMHQIVDKGHMEEKWKTTINERYYNKILIKSKFGDVNYYAGTTDCLRFETKRKTNETVLHRRQRLHKICSLHTTGFLPKCSNG</sequence>
<feature type="transmembrane region" description="Helical" evidence="1">
    <location>
        <begin position="12"/>
        <end position="31"/>
    </location>
</feature>
<proteinExistence type="predicted"/>
<evidence type="ECO:0000313" key="2">
    <source>
        <dbReference type="EMBL" id="CAC5420740.1"/>
    </source>
</evidence>
<keyword evidence="3" id="KW-1185">Reference proteome</keyword>
<dbReference type="EMBL" id="CACVKT020009165">
    <property type="protein sequence ID" value="CAC5420740.1"/>
    <property type="molecule type" value="Genomic_DNA"/>
</dbReference>
<dbReference type="AlphaFoldDB" id="A0A6J8EJM1"/>